<dbReference type="Pfam" id="PF12550">
    <property type="entry name" value="GCR1_C"/>
    <property type="match status" value="1"/>
</dbReference>
<proteinExistence type="predicted"/>
<protein>
    <submittedName>
        <fullName evidence="2">Short-chain dehydrogenase</fullName>
    </submittedName>
</protein>
<dbReference type="InterPro" id="IPR052146">
    <property type="entry name" value="HOT1"/>
</dbReference>
<keyword evidence="3" id="KW-1185">Reference proteome</keyword>
<organism evidence="2 3">
    <name type="scientific">Phytophthora palmivora</name>
    <dbReference type="NCBI Taxonomy" id="4796"/>
    <lineage>
        <taxon>Eukaryota</taxon>
        <taxon>Sar</taxon>
        <taxon>Stramenopiles</taxon>
        <taxon>Oomycota</taxon>
        <taxon>Peronosporomycetes</taxon>
        <taxon>Peronosporales</taxon>
        <taxon>Peronosporaceae</taxon>
        <taxon>Phytophthora</taxon>
    </lineage>
</organism>
<evidence type="ECO:0000313" key="2">
    <source>
        <dbReference type="EMBL" id="POM75609.1"/>
    </source>
</evidence>
<evidence type="ECO:0000313" key="3">
    <source>
        <dbReference type="Proteomes" id="UP000237271"/>
    </source>
</evidence>
<dbReference type="GO" id="GO:0000981">
    <property type="term" value="F:DNA-binding transcription factor activity, RNA polymerase II-specific"/>
    <property type="evidence" value="ECO:0007669"/>
    <property type="project" value="TreeGrafter"/>
</dbReference>
<dbReference type="EMBL" id="NCKW01003732">
    <property type="protein sequence ID" value="POM75609.1"/>
    <property type="molecule type" value="Genomic_DNA"/>
</dbReference>
<dbReference type="OrthoDB" id="428577at2759"/>
<evidence type="ECO:0000259" key="1">
    <source>
        <dbReference type="Pfam" id="PF12550"/>
    </source>
</evidence>
<gene>
    <name evidence="2" type="ORF">PHPALM_7268</name>
</gene>
<dbReference type="InterPro" id="IPR022210">
    <property type="entry name" value="TF_GCR1-like"/>
</dbReference>
<accession>A0A2P4YD39</accession>
<name>A0A2P4YD39_9STRA</name>
<feature type="domain" description="Transcription activator GCR1-like" evidence="1">
    <location>
        <begin position="96"/>
        <end position="167"/>
    </location>
</feature>
<dbReference type="AlphaFoldDB" id="A0A2P4YD39"/>
<dbReference type="PANTHER" id="PTHR37784:SF4">
    <property type="entry name" value="TRANSCRIPTION FACTOR-LIKE PROTEIN EUC1"/>
    <property type="match status" value="1"/>
</dbReference>
<dbReference type="Proteomes" id="UP000237271">
    <property type="component" value="Unassembled WGS sequence"/>
</dbReference>
<sequence>MQYHHPLFQHSIFKSDMFTAFRDDLIQRVSTTPQPENVLLQQAIPIVSEDIRELRTSTARLFQHINTCFERLTSDIKDNTRSQQLELQLRFGETLVEMAWQEYSVGIPPNPSVKMMEKTFGTLWRKNNTDTQFYYRRKPIYDVIELVKSEEAGVAEHEIVEYFEFHRQRMKLRKFSRKLNVALTSYKIQDNQISFRQYFDKM</sequence>
<dbReference type="PANTHER" id="PTHR37784">
    <property type="entry name" value="PROTEIN MSN1"/>
    <property type="match status" value="1"/>
</dbReference>
<dbReference type="GO" id="GO:0000978">
    <property type="term" value="F:RNA polymerase II cis-regulatory region sequence-specific DNA binding"/>
    <property type="evidence" value="ECO:0007669"/>
    <property type="project" value="TreeGrafter"/>
</dbReference>
<reference evidence="2 3" key="1">
    <citation type="journal article" date="2017" name="Genome Biol. Evol.">
        <title>Phytophthora megakarya and P. palmivora, closely related causal agents of cacao black pod rot, underwent increases in genome sizes and gene numbers by different mechanisms.</title>
        <authorList>
            <person name="Ali S.S."/>
            <person name="Shao J."/>
            <person name="Lary D.J."/>
            <person name="Kronmiller B."/>
            <person name="Shen D."/>
            <person name="Strem M.D."/>
            <person name="Amoako-Attah I."/>
            <person name="Akrofi A.Y."/>
            <person name="Begoude B.A."/>
            <person name="Ten Hoopen G.M."/>
            <person name="Coulibaly K."/>
            <person name="Kebe B.I."/>
            <person name="Melnick R.L."/>
            <person name="Guiltinan M.J."/>
            <person name="Tyler B.M."/>
            <person name="Meinhardt L.W."/>
            <person name="Bailey B.A."/>
        </authorList>
    </citation>
    <scope>NUCLEOTIDE SEQUENCE [LARGE SCALE GENOMIC DNA]</scope>
    <source>
        <strain evidence="3">sbr112.9</strain>
    </source>
</reference>
<dbReference type="GO" id="GO:0060963">
    <property type="term" value="P:positive regulation of ribosomal protein gene transcription by RNA polymerase II"/>
    <property type="evidence" value="ECO:0007669"/>
    <property type="project" value="TreeGrafter"/>
</dbReference>
<comment type="caution">
    <text evidence="2">The sequence shown here is derived from an EMBL/GenBank/DDBJ whole genome shotgun (WGS) entry which is preliminary data.</text>
</comment>